<evidence type="ECO:0000313" key="2">
    <source>
        <dbReference type="EMBL" id="KAL3782940.1"/>
    </source>
</evidence>
<feature type="compositionally biased region" description="Low complexity" evidence="1">
    <location>
        <begin position="10"/>
        <end position="22"/>
    </location>
</feature>
<name>A0ABD3P951_9STRA</name>
<gene>
    <name evidence="2" type="ORF">ACHAWO_011389</name>
</gene>
<proteinExistence type="predicted"/>
<evidence type="ECO:0000256" key="1">
    <source>
        <dbReference type="SAM" id="MobiDB-lite"/>
    </source>
</evidence>
<keyword evidence="3" id="KW-1185">Reference proteome</keyword>
<reference evidence="2 3" key="1">
    <citation type="submission" date="2024-10" db="EMBL/GenBank/DDBJ databases">
        <title>Updated reference genomes for cyclostephanoid diatoms.</title>
        <authorList>
            <person name="Roberts W.R."/>
            <person name="Alverson A.J."/>
        </authorList>
    </citation>
    <scope>NUCLEOTIDE SEQUENCE [LARGE SCALE GENOMIC DNA]</scope>
    <source>
        <strain evidence="2 3">AJA010-31</strain>
    </source>
</reference>
<accession>A0ABD3P951</accession>
<feature type="region of interest" description="Disordered" evidence="1">
    <location>
        <begin position="1"/>
        <end position="63"/>
    </location>
</feature>
<comment type="caution">
    <text evidence="2">The sequence shown here is derived from an EMBL/GenBank/DDBJ whole genome shotgun (WGS) entry which is preliminary data.</text>
</comment>
<protein>
    <submittedName>
        <fullName evidence="2">Uncharacterized protein</fullName>
    </submittedName>
</protein>
<dbReference type="EMBL" id="JALLPJ020000786">
    <property type="protein sequence ID" value="KAL3782940.1"/>
    <property type="molecule type" value="Genomic_DNA"/>
</dbReference>
<dbReference type="AlphaFoldDB" id="A0ABD3P951"/>
<evidence type="ECO:0000313" key="3">
    <source>
        <dbReference type="Proteomes" id="UP001530400"/>
    </source>
</evidence>
<dbReference type="Proteomes" id="UP001530400">
    <property type="component" value="Unassembled WGS sequence"/>
</dbReference>
<organism evidence="2 3">
    <name type="scientific">Cyclotella atomus</name>
    <dbReference type="NCBI Taxonomy" id="382360"/>
    <lineage>
        <taxon>Eukaryota</taxon>
        <taxon>Sar</taxon>
        <taxon>Stramenopiles</taxon>
        <taxon>Ochrophyta</taxon>
        <taxon>Bacillariophyta</taxon>
        <taxon>Coscinodiscophyceae</taxon>
        <taxon>Thalassiosirophycidae</taxon>
        <taxon>Stephanodiscales</taxon>
        <taxon>Stephanodiscaceae</taxon>
        <taxon>Cyclotella</taxon>
    </lineage>
</organism>
<sequence length="738" mass="82684">MATMTKFFHRSNSSTSSTSSFTLRRKKKPPPNNDNNAAPSTTINQDNPPISPPRLNRRSISPSDLHYFSSSSGGCNASHIPLKLHYESTQTLLDLFNASLLSSGTDTNHVGLIHDVAYGIGIKYVEVALFTIPKHGYYDREEYRGNKVKSVVEARRVVKLLEGLVNDDSNMNMADSGEKKENLQKLALKVERSYEQVASDEKTKKSEIDWKEVETACTSWKEYVLDGTSNLCYLLEMLDCGGGGLGTVVEEKEGDVVTAVADNGKDEAKIDAKKAKQLGASKRVQDVNQSVREKEVVDATPVVDEPSFSQDNDDQMQIANKASSSSAVRDEAPYDELNGLKSNLHLDQTSFTQPPQKVDSCDSIITEKAEPAKINASADSTTLNQNNKTLPVLKDQTTRQNSHHSYTSDGFDRDELALALSLSKQELPVPTIPPECKQSNYQSKNISTQTQHYQQMFHSLVSQGKFHVRFLDTYQGRIQGSTNGCTVIAPLTCIQYFVTPECNSHSGRVWNAGIPDEHIKQVIDIHAPSVLESVRTKLDLPPDSFIIPSDVHDHFMDVGLLSPSSFVGVCGGNILDDEHLKQLKQSLLLSCDENERNRSCGRKIASPMFFHGHVVALHVIRDGGKVWIELIDSLPNPEAWVSPSRQDTSYRANVSSNCEVREPEDEWERQEQFIDDLPMNAVRVRCTDLEHFDTLLRHYALSKFSREERKFIESNQWEDNNSYFDPRVFQAFVWCEAE</sequence>